<reference evidence="8" key="3">
    <citation type="submission" date="2025-09" db="UniProtKB">
        <authorList>
            <consortium name="Ensembl"/>
        </authorList>
    </citation>
    <scope>IDENTIFICATION</scope>
</reference>
<evidence type="ECO:0000256" key="4">
    <source>
        <dbReference type="ARBA" id="ARBA00022989"/>
    </source>
</evidence>
<evidence type="ECO:0000256" key="7">
    <source>
        <dbReference type="SAM" id="MobiDB-lite"/>
    </source>
</evidence>
<comment type="similarity">
    <text evidence="2">Belongs to the patched family.</text>
</comment>
<dbReference type="Ensembl" id="ENSSTOT00000032673.1">
    <property type="protein sequence ID" value="ENSSTOP00000024514.1"/>
    <property type="gene ID" value="ENSSTOG00000011544.3"/>
</dbReference>
<dbReference type="GO" id="GO:0097108">
    <property type="term" value="F:hedgehog family protein binding"/>
    <property type="evidence" value="ECO:0007669"/>
    <property type="project" value="TreeGrafter"/>
</dbReference>
<feature type="compositionally biased region" description="Basic and acidic residues" evidence="7">
    <location>
        <begin position="58"/>
        <end position="69"/>
    </location>
</feature>
<dbReference type="EMBL" id="AGTP01079863">
    <property type="status" value="NOT_ANNOTATED_CDS"/>
    <property type="molecule type" value="Genomic_DNA"/>
</dbReference>
<reference evidence="8" key="2">
    <citation type="submission" date="2025-08" db="UniProtKB">
        <authorList>
            <consortium name="Ensembl"/>
        </authorList>
    </citation>
    <scope>IDENTIFICATION</scope>
</reference>
<dbReference type="EMBL" id="AGTP01079864">
    <property type="status" value="NOT_ANNOTATED_CDS"/>
    <property type="molecule type" value="Genomic_DNA"/>
</dbReference>
<dbReference type="Proteomes" id="UP000005215">
    <property type="component" value="Unassembled WGS sequence"/>
</dbReference>
<keyword evidence="3" id="KW-0812">Transmembrane</keyword>
<dbReference type="PANTHER" id="PTHR46022">
    <property type="entry name" value="PROTEIN PATCHED"/>
    <property type="match status" value="1"/>
</dbReference>
<dbReference type="PANTHER" id="PTHR46022:SF5">
    <property type="entry name" value="PROTEIN PATCHED HOMOLOG 1"/>
    <property type="match status" value="1"/>
</dbReference>
<dbReference type="EMBL" id="AGTP01079860">
    <property type="status" value="NOT_ANNOTATED_CDS"/>
    <property type="molecule type" value="Genomic_DNA"/>
</dbReference>
<dbReference type="GO" id="GO:0008158">
    <property type="term" value="F:hedgehog receptor activity"/>
    <property type="evidence" value="ECO:0007669"/>
    <property type="project" value="TreeGrafter"/>
</dbReference>
<dbReference type="GeneTree" id="ENSGT00940000159011"/>
<gene>
    <name evidence="8" type="primary">PTCH1</name>
</gene>
<keyword evidence="4" id="KW-1133">Transmembrane helix</keyword>
<proteinExistence type="inferred from homology"/>
<organism evidence="8 9">
    <name type="scientific">Ictidomys tridecemlineatus</name>
    <name type="common">Thirteen-lined ground squirrel</name>
    <name type="synonym">Spermophilus tridecemlineatus</name>
    <dbReference type="NCBI Taxonomy" id="43179"/>
    <lineage>
        <taxon>Eukaryota</taxon>
        <taxon>Metazoa</taxon>
        <taxon>Chordata</taxon>
        <taxon>Craniata</taxon>
        <taxon>Vertebrata</taxon>
        <taxon>Euteleostomi</taxon>
        <taxon>Mammalia</taxon>
        <taxon>Eutheria</taxon>
        <taxon>Euarchontoglires</taxon>
        <taxon>Glires</taxon>
        <taxon>Rodentia</taxon>
        <taxon>Sciuromorpha</taxon>
        <taxon>Sciuridae</taxon>
        <taxon>Xerinae</taxon>
        <taxon>Marmotini</taxon>
        <taxon>Ictidomys</taxon>
    </lineage>
</organism>
<sequence length="325" mass="36632">MELLNRNRLVIVSPRCTPPRASGGPARRGFYTFRSFCKDGGGGGGEDEDHGEETDDDRGDKETRGDKGKATGRKAPLWLRAKFQRLLFKLGCYIQKNCGKFLVVGLLIFGAFAVGLKAANLETNVEELWVEVGGRVSRELNYTRQKIGEEAMFNPQLMIQTPKEEGANVLTTEALLQHLDSALQASRVHVYMYNRQWKLEHLCYKSGELITETGYMDQIIEYLYPCLIITPLDCFWEGAKLQSGTAYLLGKPPLRWTNFDPLEFLEELKKINYQVDSWEEMLNKAEVGHGYMDRPCLNPADPDCPATAPNKNSTRPLDMALVLNG</sequence>
<evidence type="ECO:0000313" key="8">
    <source>
        <dbReference type="Ensembl" id="ENSSTOP00000024514.1"/>
    </source>
</evidence>
<keyword evidence="9" id="KW-1185">Reference proteome</keyword>
<accession>A0A287CTA9</accession>
<protein>
    <submittedName>
        <fullName evidence="8">Patched 1</fullName>
    </submittedName>
</protein>
<keyword evidence="5" id="KW-0472">Membrane</keyword>
<name>A0A287CTA9_ICTTR</name>
<evidence type="ECO:0000256" key="1">
    <source>
        <dbReference type="ARBA" id="ARBA00004141"/>
    </source>
</evidence>
<dbReference type="EMBL" id="AGTP01079862">
    <property type="status" value="NOT_ANNOTATED_CDS"/>
    <property type="molecule type" value="Genomic_DNA"/>
</dbReference>
<reference evidence="9" key="1">
    <citation type="submission" date="2011-11" db="EMBL/GenBank/DDBJ databases">
        <title>The Draft Genome of Spermophilus tridecemlineatus.</title>
        <authorList>
            <consortium name="The Broad Institute Genome Assembly &amp; Analysis Group"/>
            <consortium name="Computational R&amp;D Group"/>
            <consortium name="and Sequencing Platform"/>
            <person name="Di Palma F."/>
            <person name="Alfoldi J."/>
            <person name="Johnson J."/>
            <person name="Berlin A."/>
            <person name="Gnerre S."/>
            <person name="Jaffe D."/>
            <person name="MacCallum I."/>
            <person name="Young S."/>
            <person name="Walker B.J."/>
            <person name="Lindblad-Toh K."/>
        </authorList>
    </citation>
    <scope>NUCLEOTIDE SEQUENCE [LARGE SCALE GENOMIC DNA]</scope>
</reference>
<feature type="compositionally biased region" description="Acidic residues" evidence="7">
    <location>
        <begin position="45"/>
        <end position="57"/>
    </location>
</feature>
<evidence type="ECO:0000256" key="5">
    <source>
        <dbReference type="ARBA" id="ARBA00023136"/>
    </source>
</evidence>
<dbReference type="EMBL" id="AGTP01079865">
    <property type="status" value="NOT_ANNOTATED_CDS"/>
    <property type="molecule type" value="Genomic_DNA"/>
</dbReference>
<comment type="subcellular location">
    <subcellularLocation>
        <location evidence="1">Membrane</location>
        <topology evidence="1">Multi-pass membrane protein</topology>
    </subcellularLocation>
</comment>
<evidence type="ECO:0000313" key="9">
    <source>
        <dbReference type="Proteomes" id="UP000005215"/>
    </source>
</evidence>
<dbReference type="GO" id="GO:0005119">
    <property type="term" value="F:smoothened binding"/>
    <property type="evidence" value="ECO:0007669"/>
    <property type="project" value="TreeGrafter"/>
</dbReference>
<keyword evidence="6" id="KW-0325">Glycoprotein</keyword>
<dbReference type="AlphaFoldDB" id="A0A287CTA9"/>
<evidence type="ECO:0000256" key="6">
    <source>
        <dbReference type="ARBA" id="ARBA00023180"/>
    </source>
</evidence>
<dbReference type="EMBL" id="AGTP01079861">
    <property type="status" value="NOT_ANNOTATED_CDS"/>
    <property type="molecule type" value="Genomic_DNA"/>
</dbReference>
<dbReference type="GO" id="GO:0045879">
    <property type="term" value="P:negative regulation of smoothened signaling pathway"/>
    <property type="evidence" value="ECO:0007669"/>
    <property type="project" value="TreeGrafter"/>
</dbReference>
<evidence type="ECO:0000256" key="2">
    <source>
        <dbReference type="ARBA" id="ARBA00005585"/>
    </source>
</evidence>
<dbReference type="GO" id="GO:0005886">
    <property type="term" value="C:plasma membrane"/>
    <property type="evidence" value="ECO:0007669"/>
    <property type="project" value="TreeGrafter"/>
</dbReference>
<feature type="region of interest" description="Disordered" evidence="7">
    <location>
        <begin position="41"/>
        <end position="71"/>
    </location>
</feature>
<evidence type="ECO:0000256" key="3">
    <source>
        <dbReference type="ARBA" id="ARBA00022692"/>
    </source>
</evidence>